<gene>
    <name evidence="2" type="ORF">ACE1B6_00150</name>
</gene>
<dbReference type="InterPro" id="IPR001387">
    <property type="entry name" value="Cro/C1-type_HTH"/>
</dbReference>
<organism evidence="2 3">
    <name type="scientific">Floridaenema fluviatile BLCC-F154</name>
    <dbReference type="NCBI Taxonomy" id="3153640"/>
    <lineage>
        <taxon>Bacteria</taxon>
        <taxon>Bacillati</taxon>
        <taxon>Cyanobacteriota</taxon>
        <taxon>Cyanophyceae</taxon>
        <taxon>Oscillatoriophycideae</taxon>
        <taxon>Aerosakkonematales</taxon>
        <taxon>Aerosakkonemataceae</taxon>
        <taxon>Floridanema</taxon>
        <taxon>Floridanema fluviatile</taxon>
    </lineage>
</organism>
<evidence type="ECO:0000259" key="1">
    <source>
        <dbReference type="PROSITE" id="PS50943"/>
    </source>
</evidence>
<dbReference type="Gene3D" id="1.10.260.40">
    <property type="entry name" value="lambda repressor-like DNA-binding domains"/>
    <property type="match status" value="1"/>
</dbReference>
<dbReference type="RefSeq" id="WP_413255204.1">
    <property type="nucleotide sequence ID" value="NZ_JBHFNS010000006.1"/>
</dbReference>
<name>A0ABV4Y4B8_9CYAN</name>
<dbReference type="CDD" id="cd00093">
    <property type="entry name" value="HTH_XRE"/>
    <property type="match status" value="1"/>
</dbReference>
<dbReference type="EMBL" id="JBHFNS010000006">
    <property type="protein sequence ID" value="MFB2933667.1"/>
    <property type="molecule type" value="Genomic_DNA"/>
</dbReference>
<dbReference type="SMART" id="SM00530">
    <property type="entry name" value="HTH_XRE"/>
    <property type="match status" value="1"/>
</dbReference>
<evidence type="ECO:0000313" key="2">
    <source>
        <dbReference type="EMBL" id="MFB2933667.1"/>
    </source>
</evidence>
<dbReference type="SUPFAM" id="SSF47413">
    <property type="entry name" value="lambda repressor-like DNA-binding domains"/>
    <property type="match status" value="1"/>
</dbReference>
<accession>A0ABV4Y4B8</accession>
<dbReference type="InterPro" id="IPR010982">
    <property type="entry name" value="Lambda_DNA-bd_dom_sf"/>
</dbReference>
<dbReference type="Proteomes" id="UP001576776">
    <property type="component" value="Unassembled WGS sequence"/>
</dbReference>
<proteinExistence type="predicted"/>
<feature type="domain" description="HTH cro/C1-type" evidence="1">
    <location>
        <begin position="15"/>
        <end position="71"/>
    </location>
</feature>
<sequence>MRSLPSRQLLLSCLIEQLLREGGWNQTSLSRALGVSNATVNRWLNGVNLPDPTSNNFKVLAQVSGGTPETLLTYLEGKISLQEYRQGVGIPEWQRRKPTLEEILADISLLEPTEIVSLIASSAALLANKSISAN</sequence>
<evidence type="ECO:0000313" key="3">
    <source>
        <dbReference type="Proteomes" id="UP001576776"/>
    </source>
</evidence>
<dbReference type="PROSITE" id="PS50943">
    <property type="entry name" value="HTH_CROC1"/>
    <property type="match status" value="1"/>
</dbReference>
<reference evidence="2 3" key="1">
    <citation type="submission" date="2024-09" db="EMBL/GenBank/DDBJ databases">
        <title>Floridaenema gen nov. (Aerosakkonemataceae, Aerosakkonematales ord. nov., Cyanobacteria) from benthic tropical and subtropical fresh waters, with the description of four new species.</title>
        <authorList>
            <person name="Moretto J.A."/>
            <person name="Berthold D.E."/>
            <person name="Lefler F.W."/>
            <person name="Huang I.-S."/>
            <person name="Laughinghouse H. IV."/>
        </authorList>
    </citation>
    <scope>NUCLEOTIDE SEQUENCE [LARGE SCALE GENOMIC DNA]</scope>
    <source>
        <strain evidence="2 3">BLCC-F154</strain>
    </source>
</reference>
<comment type="caution">
    <text evidence="2">The sequence shown here is derived from an EMBL/GenBank/DDBJ whole genome shotgun (WGS) entry which is preliminary data.</text>
</comment>
<protein>
    <submittedName>
        <fullName evidence="2">Helix-turn-helix domain-containing protein</fullName>
    </submittedName>
</protein>
<keyword evidence="3" id="KW-1185">Reference proteome</keyword>
<dbReference type="Pfam" id="PF01381">
    <property type="entry name" value="HTH_3"/>
    <property type="match status" value="1"/>
</dbReference>